<dbReference type="OrthoDB" id="9776710at2"/>
<reference evidence="13 14" key="1">
    <citation type="submission" date="2019-08" db="EMBL/GenBank/DDBJ databases">
        <title>Amphibian skin-associated Pigmentiphaga: genome sequence and occurrence across geography and hosts.</title>
        <authorList>
            <person name="Bletz M.C."/>
            <person name="Bunk B."/>
            <person name="Sproeer C."/>
            <person name="Biwer P."/>
            <person name="Reiter S."/>
            <person name="Rabemananjara F.C.E."/>
            <person name="Schulz S."/>
            <person name="Overmann J."/>
            <person name="Vences M."/>
        </authorList>
    </citation>
    <scope>NUCLEOTIDE SEQUENCE [LARGE SCALE GENOMIC DNA]</scope>
    <source>
        <strain evidence="13 14">Mada1488</strain>
    </source>
</reference>
<evidence type="ECO:0000313" key="13">
    <source>
        <dbReference type="EMBL" id="QEI08932.1"/>
    </source>
</evidence>
<keyword evidence="14" id="KW-1185">Reference proteome</keyword>
<dbReference type="PANTHER" id="PTHR43141:SF5">
    <property type="entry name" value="CYTOCHROME BD-I UBIQUINOL OXIDASE SUBUNIT 2"/>
    <property type="match status" value="1"/>
</dbReference>
<evidence type="ECO:0000256" key="9">
    <source>
        <dbReference type="ARBA" id="ARBA00022989"/>
    </source>
</evidence>
<evidence type="ECO:0000256" key="11">
    <source>
        <dbReference type="ARBA" id="ARBA00023136"/>
    </source>
</evidence>
<feature type="transmembrane region" description="Helical" evidence="12">
    <location>
        <begin position="9"/>
        <end position="28"/>
    </location>
</feature>
<keyword evidence="3" id="KW-0813">Transport</keyword>
<dbReference type="RefSeq" id="WP_148818552.1">
    <property type="nucleotide sequence ID" value="NZ_CP043046.1"/>
</dbReference>
<dbReference type="AlphaFoldDB" id="A0A5C0B2W8"/>
<dbReference type="GO" id="GO:0009055">
    <property type="term" value="F:electron transfer activity"/>
    <property type="evidence" value="ECO:0007669"/>
    <property type="project" value="TreeGrafter"/>
</dbReference>
<evidence type="ECO:0000256" key="4">
    <source>
        <dbReference type="ARBA" id="ARBA00022475"/>
    </source>
</evidence>
<evidence type="ECO:0000256" key="5">
    <source>
        <dbReference type="ARBA" id="ARBA00022617"/>
    </source>
</evidence>
<dbReference type="GO" id="GO:0005886">
    <property type="term" value="C:plasma membrane"/>
    <property type="evidence" value="ECO:0007669"/>
    <property type="project" value="UniProtKB-SubCell"/>
</dbReference>
<evidence type="ECO:0000256" key="10">
    <source>
        <dbReference type="ARBA" id="ARBA00023004"/>
    </source>
</evidence>
<dbReference type="Proteomes" id="UP000325161">
    <property type="component" value="Chromosome"/>
</dbReference>
<dbReference type="GO" id="GO:0019646">
    <property type="term" value="P:aerobic electron transport chain"/>
    <property type="evidence" value="ECO:0007669"/>
    <property type="project" value="TreeGrafter"/>
</dbReference>
<sequence>MFDYETLKIIWWVLMVTLMLGFALTGGFDLGVATLLPWVGRTDDERRVAIGTIHATWEGNQTWLITFGGALFAAWPLVYAAGFSVLYIALIFTLFALFLRPLGFDYRDKLKSPRWRNNWDWGLFVGGAFPALVFGVAIGNLFLGLPFTFNADMRISYQGGFFGLFSPFGVFCGVLGLAMLALHGAAWIHLRTDEIVQSRARRATIVLGVVVALLFALGGWWMQHIPGLRVDTIGDLNRALTPFSKTVSAAPGAWLDNMHNWKWVWLAPVAGIAGALLAALGAARRSGWTGLAGSSLAVTGIIVTAGLALFPFVLPSSSSPVSSLTAWDAVSSQKTLGIMLMVVVVMLPIIALYTAWAYRIMRGTITLAHVRDEDRAAY</sequence>
<evidence type="ECO:0000256" key="7">
    <source>
        <dbReference type="ARBA" id="ARBA00022723"/>
    </source>
</evidence>
<evidence type="ECO:0000256" key="12">
    <source>
        <dbReference type="SAM" id="Phobius"/>
    </source>
</evidence>
<gene>
    <name evidence="13" type="primary">cydB</name>
    <name evidence="13" type="ORF">FXN63_26055</name>
</gene>
<name>A0A5C0B2W8_9BURK</name>
<feature type="transmembrane region" description="Helical" evidence="12">
    <location>
        <begin position="335"/>
        <end position="356"/>
    </location>
</feature>
<keyword evidence="10" id="KW-0408">Iron</keyword>
<keyword evidence="7" id="KW-0479">Metal-binding</keyword>
<keyword evidence="11 12" id="KW-0472">Membrane</keyword>
<evidence type="ECO:0000256" key="6">
    <source>
        <dbReference type="ARBA" id="ARBA00022692"/>
    </source>
</evidence>
<evidence type="ECO:0000256" key="2">
    <source>
        <dbReference type="ARBA" id="ARBA00007543"/>
    </source>
</evidence>
<keyword evidence="5" id="KW-0349">Heme</keyword>
<keyword evidence="4" id="KW-1003">Cell membrane</keyword>
<proteinExistence type="inferred from homology"/>
<keyword evidence="8" id="KW-0249">Electron transport</keyword>
<feature type="transmembrane region" description="Helical" evidence="12">
    <location>
        <begin position="263"/>
        <end position="283"/>
    </location>
</feature>
<evidence type="ECO:0000256" key="8">
    <source>
        <dbReference type="ARBA" id="ARBA00022982"/>
    </source>
</evidence>
<dbReference type="InterPro" id="IPR003317">
    <property type="entry name" value="Cyt-d_oxidase_su2"/>
</dbReference>
<comment type="similarity">
    <text evidence="2">Belongs to the cytochrome ubiquinol oxidase subunit 2 family.</text>
</comment>
<dbReference type="Pfam" id="PF02322">
    <property type="entry name" value="Cyt_bd_oxida_II"/>
    <property type="match status" value="1"/>
</dbReference>
<organism evidence="13 14">
    <name type="scientific">Pigmentiphaga aceris</name>
    <dbReference type="NCBI Taxonomy" id="1940612"/>
    <lineage>
        <taxon>Bacteria</taxon>
        <taxon>Pseudomonadati</taxon>
        <taxon>Pseudomonadota</taxon>
        <taxon>Betaproteobacteria</taxon>
        <taxon>Burkholderiales</taxon>
        <taxon>Alcaligenaceae</taxon>
        <taxon>Pigmentiphaga</taxon>
    </lineage>
</organism>
<feature type="transmembrane region" description="Helical" evidence="12">
    <location>
        <begin position="121"/>
        <end position="149"/>
    </location>
</feature>
<evidence type="ECO:0000256" key="3">
    <source>
        <dbReference type="ARBA" id="ARBA00022448"/>
    </source>
</evidence>
<evidence type="ECO:0000313" key="14">
    <source>
        <dbReference type="Proteomes" id="UP000325161"/>
    </source>
</evidence>
<protein>
    <submittedName>
        <fullName evidence="13">Cytochrome d ubiquinol oxidase subunit II</fullName>
    </submittedName>
</protein>
<dbReference type="PIRSF" id="PIRSF000267">
    <property type="entry name" value="Cyt_oxidse_sub2"/>
    <property type="match status" value="1"/>
</dbReference>
<dbReference type="KEGG" id="pacr:FXN63_26055"/>
<comment type="subcellular location">
    <subcellularLocation>
        <location evidence="1">Cell membrane</location>
        <topology evidence="1">Multi-pass membrane protein</topology>
    </subcellularLocation>
</comment>
<dbReference type="GO" id="GO:0046872">
    <property type="term" value="F:metal ion binding"/>
    <property type="evidence" value="ECO:0007669"/>
    <property type="project" value="UniProtKB-KW"/>
</dbReference>
<feature type="transmembrane region" description="Helical" evidence="12">
    <location>
        <begin position="295"/>
        <end position="315"/>
    </location>
</feature>
<accession>A0A5C0B2W8</accession>
<dbReference type="NCBIfam" id="TIGR00203">
    <property type="entry name" value="cydB"/>
    <property type="match status" value="1"/>
</dbReference>
<dbReference type="PANTHER" id="PTHR43141">
    <property type="entry name" value="CYTOCHROME BD2 SUBUNIT II"/>
    <property type="match status" value="1"/>
</dbReference>
<keyword evidence="6 12" id="KW-0812">Transmembrane</keyword>
<feature type="transmembrane region" description="Helical" evidence="12">
    <location>
        <begin position="203"/>
        <end position="222"/>
    </location>
</feature>
<dbReference type="GO" id="GO:0016682">
    <property type="term" value="F:oxidoreductase activity, acting on diphenols and related substances as donors, oxygen as acceptor"/>
    <property type="evidence" value="ECO:0007669"/>
    <property type="project" value="TreeGrafter"/>
</dbReference>
<keyword evidence="9 12" id="KW-1133">Transmembrane helix</keyword>
<feature type="transmembrane region" description="Helical" evidence="12">
    <location>
        <begin position="77"/>
        <end position="100"/>
    </location>
</feature>
<dbReference type="GO" id="GO:0070069">
    <property type="term" value="C:cytochrome complex"/>
    <property type="evidence" value="ECO:0007669"/>
    <property type="project" value="TreeGrafter"/>
</dbReference>
<dbReference type="EMBL" id="CP043046">
    <property type="protein sequence ID" value="QEI08932.1"/>
    <property type="molecule type" value="Genomic_DNA"/>
</dbReference>
<evidence type="ECO:0000256" key="1">
    <source>
        <dbReference type="ARBA" id="ARBA00004651"/>
    </source>
</evidence>
<feature type="transmembrane region" description="Helical" evidence="12">
    <location>
        <begin position="161"/>
        <end position="182"/>
    </location>
</feature>